<keyword evidence="2 5" id="KW-0808">Transferase</keyword>
<dbReference type="CDD" id="cd06533">
    <property type="entry name" value="Glyco_transf_WecG_TagA"/>
    <property type="match status" value="1"/>
</dbReference>
<dbReference type="Proteomes" id="UP001156102">
    <property type="component" value="Unassembled WGS sequence"/>
</dbReference>
<dbReference type="InterPro" id="IPR034714">
    <property type="entry name" value="TagA_TarA"/>
</dbReference>
<comment type="pathway">
    <text evidence="5">Cell wall biogenesis; teichoic acid biosynthesis.</text>
</comment>
<dbReference type="NCBIfam" id="TIGR00696">
    <property type="entry name" value="wecG_tagA_cpsF"/>
    <property type="match status" value="1"/>
</dbReference>
<evidence type="ECO:0000256" key="3">
    <source>
        <dbReference type="ARBA" id="ARBA00022944"/>
    </source>
</evidence>
<comment type="function">
    <text evidence="5">Catalyzes the conversion of GlcNAc-PP-undecaprenol into ManNAc-GlcNAc-PP-undecaprenol, the first committed lipid intermediate in the de novo synthesis of teichoic acid.</text>
</comment>
<protein>
    <recommendedName>
        <fullName evidence="5">N-acetylglucosaminyldiphosphoundecaprenol N-acetyl-beta-D-mannosaminyltransferase</fullName>
        <ecNumber evidence="5">2.4.1.187</ecNumber>
    </recommendedName>
    <alternativeName>
        <fullName evidence="5">N-acetylmannosaminyltransferase</fullName>
    </alternativeName>
    <alternativeName>
        <fullName evidence="5">UDP-N-acetylmannosamine transferase</fullName>
    </alternativeName>
    <alternativeName>
        <fullName evidence="5">UDP-N-acetylmannosamine:N-acetylglucosaminyl pyrophosphorylundecaprenol N-acetylmannosaminyltransferase</fullName>
    </alternativeName>
</protein>
<dbReference type="HAMAP" id="MF_02070">
    <property type="entry name" value="TagA_TarA"/>
    <property type="match status" value="1"/>
</dbReference>
<gene>
    <name evidence="6" type="ORF">NK662_05790</name>
</gene>
<keyword evidence="4 5" id="KW-0961">Cell wall biogenesis/degradation</keyword>
<evidence type="ECO:0000313" key="6">
    <source>
        <dbReference type="EMBL" id="MCP8968050.1"/>
    </source>
</evidence>
<dbReference type="GO" id="GO:0071555">
    <property type="term" value="P:cell wall organization"/>
    <property type="evidence" value="ECO:0007669"/>
    <property type="project" value="UniProtKB-KW"/>
</dbReference>
<comment type="catalytic activity">
    <reaction evidence="5">
        <text>UDP-N-acetyl-alpha-D-mannosamine + N-acetyl-alpha-D-glucosaminyl-di-trans,octa-cis-undecaprenyl diphosphate = N-acetyl-beta-D-mannosaminyl-(1-&gt;4)-N-acetyl-alpha-D-glucosaminyl di-trans,octa-cis-undecaprenyl diphosphate + UDP + H(+)</text>
        <dbReference type="Rhea" id="RHEA:16053"/>
        <dbReference type="ChEBI" id="CHEBI:15378"/>
        <dbReference type="ChEBI" id="CHEBI:58223"/>
        <dbReference type="ChEBI" id="CHEBI:62959"/>
        <dbReference type="ChEBI" id="CHEBI:68623"/>
        <dbReference type="ChEBI" id="CHEBI:132210"/>
        <dbReference type="EC" id="2.4.1.187"/>
    </reaction>
</comment>
<reference evidence="6" key="1">
    <citation type="submission" date="2022-07" db="EMBL/GenBank/DDBJ databases">
        <authorList>
            <person name="Li W.-J."/>
            <person name="Deng Q.-Q."/>
        </authorList>
    </citation>
    <scope>NUCLEOTIDE SEQUENCE</scope>
    <source>
        <strain evidence="6">SYSU M60031</strain>
    </source>
</reference>
<organism evidence="6 7">
    <name type="scientific">Ectobacillus ponti</name>
    <dbReference type="NCBI Taxonomy" id="2961894"/>
    <lineage>
        <taxon>Bacteria</taxon>
        <taxon>Bacillati</taxon>
        <taxon>Bacillota</taxon>
        <taxon>Bacilli</taxon>
        <taxon>Bacillales</taxon>
        <taxon>Bacillaceae</taxon>
        <taxon>Ectobacillus</taxon>
    </lineage>
</organism>
<dbReference type="GO" id="GO:0047244">
    <property type="term" value="F:N-acetylglucosaminyldiphosphoundecaprenol N-acetyl-beta-D-mannosaminyltransferase activity"/>
    <property type="evidence" value="ECO:0007669"/>
    <property type="project" value="UniProtKB-UniRule"/>
</dbReference>
<dbReference type="PANTHER" id="PTHR34136">
    <property type="match status" value="1"/>
</dbReference>
<dbReference type="PANTHER" id="PTHR34136:SF1">
    <property type="entry name" value="UDP-N-ACETYL-D-MANNOSAMINURONIC ACID TRANSFERASE"/>
    <property type="match status" value="1"/>
</dbReference>
<dbReference type="AlphaFoldDB" id="A0AA42BNJ3"/>
<accession>A0AA42BNJ3</accession>
<evidence type="ECO:0000256" key="5">
    <source>
        <dbReference type="HAMAP-Rule" id="MF_02070"/>
    </source>
</evidence>
<evidence type="ECO:0000256" key="2">
    <source>
        <dbReference type="ARBA" id="ARBA00022679"/>
    </source>
</evidence>
<keyword evidence="7" id="KW-1185">Reference proteome</keyword>
<evidence type="ECO:0000256" key="4">
    <source>
        <dbReference type="ARBA" id="ARBA00023316"/>
    </source>
</evidence>
<keyword evidence="1 5" id="KW-0328">Glycosyltransferase</keyword>
<dbReference type="EMBL" id="JANCLT010000002">
    <property type="protein sequence ID" value="MCP8968050.1"/>
    <property type="molecule type" value="Genomic_DNA"/>
</dbReference>
<evidence type="ECO:0000256" key="1">
    <source>
        <dbReference type="ARBA" id="ARBA00022676"/>
    </source>
</evidence>
<keyword evidence="3 5" id="KW-0777">Teichoic acid biosynthesis</keyword>
<comment type="similarity">
    <text evidence="5">Belongs to the glycosyltransferase 26 family. TagA/TarA subfamily.</text>
</comment>
<name>A0AA42BNJ3_9BACI</name>
<comment type="caution">
    <text evidence="6">The sequence shown here is derived from an EMBL/GenBank/DDBJ whole genome shotgun (WGS) entry which is preliminary data.</text>
</comment>
<proteinExistence type="inferred from homology"/>
<sequence length="249" mass="28442">MKVHTVDILGVPFSTLTMEETIQYLFGQLKQERRQTFHVVTANPEIVMCARKDSAFQNDLLQADLITPDGIGVVKASGMLGEPLQERVSGFDLMNGWFAQAEQQGRQLSVFLLGAKPHVVERAAKELRRLYPSLQVAGHQHGYFGADEEEQIVEKIAAAKPDILLVALGFPRQEKFIQTHKQRLQTKIAVGVGGSFDVWAGEAKRAPKWIQSIHLEWFYRLCKTPSRWRRQLVLLEFLQHVLRERKMVR</sequence>
<dbReference type="RefSeq" id="WP_254757950.1">
    <property type="nucleotide sequence ID" value="NZ_JANCLT010000002.1"/>
</dbReference>
<dbReference type="GO" id="GO:0019350">
    <property type="term" value="P:teichoic acid biosynthetic process"/>
    <property type="evidence" value="ECO:0007669"/>
    <property type="project" value="UniProtKB-UniRule"/>
</dbReference>
<dbReference type="InterPro" id="IPR004629">
    <property type="entry name" value="WecG_TagA_CpsF"/>
</dbReference>
<evidence type="ECO:0000313" key="7">
    <source>
        <dbReference type="Proteomes" id="UP001156102"/>
    </source>
</evidence>
<dbReference type="EC" id="2.4.1.187" evidence="5"/>
<dbReference type="Pfam" id="PF03808">
    <property type="entry name" value="Glyco_tran_WecG"/>
    <property type="match status" value="1"/>
</dbReference>